<evidence type="ECO:0000256" key="1">
    <source>
        <dbReference type="ARBA" id="ARBA00008799"/>
    </source>
</evidence>
<dbReference type="Proteomes" id="UP000631653">
    <property type="component" value="Unassembled WGS sequence"/>
</dbReference>
<evidence type="ECO:0000313" key="3">
    <source>
        <dbReference type="Proteomes" id="UP000631653"/>
    </source>
</evidence>
<dbReference type="RefSeq" id="WP_173570585.1">
    <property type="nucleotide sequence ID" value="NZ_WOSY01000010.1"/>
</dbReference>
<dbReference type="SUPFAM" id="SSF53756">
    <property type="entry name" value="UDP-Glycosyltransferase/glycogen phosphorylase"/>
    <property type="match status" value="1"/>
</dbReference>
<keyword evidence="3" id="KW-1185">Reference proteome</keyword>
<dbReference type="CDD" id="cd03788">
    <property type="entry name" value="GT20_TPS"/>
    <property type="match status" value="1"/>
</dbReference>
<comment type="caution">
    <text evidence="2">The sequence shown here is derived from an EMBL/GenBank/DDBJ whole genome shotgun (WGS) entry which is preliminary data.</text>
</comment>
<dbReference type="Gene3D" id="3.40.50.2000">
    <property type="entry name" value="Glycogen Phosphorylase B"/>
    <property type="match status" value="2"/>
</dbReference>
<name>A0ABX0K787_9PROT</name>
<accession>A0ABX0K787</accession>
<dbReference type="Pfam" id="PF00982">
    <property type="entry name" value="Glyco_transf_20"/>
    <property type="match status" value="1"/>
</dbReference>
<proteinExistence type="inferred from homology"/>
<evidence type="ECO:0000313" key="2">
    <source>
        <dbReference type="EMBL" id="NHN89259.1"/>
    </source>
</evidence>
<gene>
    <name evidence="2" type="ORF">GOB81_11565</name>
</gene>
<reference evidence="2 3" key="1">
    <citation type="journal article" date="2020" name="Int. J. Syst. Evol. Microbiol.">
        <title>Novel acetic acid bacteria from cider fermentations: Acetobacter conturbans sp. nov. and Acetobacter fallax sp. nov.</title>
        <authorList>
            <person name="Sombolestani A.S."/>
            <person name="Cleenwerck I."/>
            <person name="Cnockaert M."/>
            <person name="Borremans W."/>
            <person name="Wieme A.D."/>
            <person name="De Vuyst L."/>
            <person name="Vandamme P."/>
        </authorList>
    </citation>
    <scope>NUCLEOTIDE SEQUENCE [LARGE SCALE GENOMIC DNA]</scope>
    <source>
        <strain evidence="2 3">LMG 1627</strain>
    </source>
</reference>
<dbReference type="PANTHER" id="PTHR10788:SF106">
    <property type="entry name" value="BCDNA.GH08860"/>
    <property type="match status" value="1"/>
</dbReference>
<organism evidence="2 3">
    <name type="scientific">Acetobacter conturbans</name>
    <dbReference type="NCBI Taxonomy" id="1737472"/>
    <lineage>
        <taxon>Bacteria</taxon>
        <taxon>Pseudomonadati</taxon>
        <taxon>Pseudomonadota</taxon>
        <taxon>Alphaproteobacteria</taxon>
        <taxon>Acetobacterales</taxon>
        <taxon>Acetobacteraceae</taxon>
        <taxon>Acetobacter</taxon>
    </lineage>
</organism>
<sequence length="453" mass="51169">MGRLVIVSNRVPDPRERNQPAGGLAIGLADALRTEPSSLWFGWSGHQAESRGGDPAPSLDTHGKVTYATVPLTPAQHRGYYQKFSNGILWPLCHYRLGLMDYGRADWHQYLDVNRMFARVLKPLLKPGDVIWVHDYHLFPLGQALRELGVTNPIGFFLHIPFPPWSLFRALPCAADILRDMQAYDVMGVQTEEDAQNLWECLHVEGMNDPSRVVACPIGIDPVSFGEDAREAFGGPEVRRLRESLHDEPLIIGADRLDYSKGLEERFLGYERLLIRYPEHHRHVTYLQVAPVSRGEVEEYRLLRRQLDETIGRINGAFAEYDWTPIRYLTRPVPRQTLAGFYRLADVGLVTPLRDGMNLVAKEYVAAQDPEDPGALVLSHLAGAAPELSEALLVNPHDADEIADALHLALTMKREDRKKRWDALNVEVRNTTAGTWARDFLAMLYKSQKTESA</sequence>
<dbReference type="InterPro" id="IPR001830">
    <property type="entry name" value="Glyco_trans_20"/>
</dbReference>
<dbReference type="EMBL" id="WOSY01000010">
    <property type="protein sequence ID" value="NHN89259.1"/>
    <property type="molecule type" value="Genomic_DNA"/>
</dbReference>
<comment type="similarity">
    <text evidence="1">Belongs to the glycosyltransferase 20 family.</text>
</comment>
<protein>
    <submittedName>
        <fullName evidence="2">Trehalose-6-phosphate synthase</fullName>
    </submittedName>
</protein>
<dbReference type="PANTHER" id="PTHR10788">
    <property type="entry name" value="TREHALOSE-6-PHOSPHATE SYNTHASE"/>
    <property type="match status" value="1"/>
</dbReference>